<evidence type="ECO:0000256" key="3">
    <source>
        <dbReference type="ARBA" id="ARBA00023125"/>
    </source>
</evidence>
<dbReference type="Proteomes" id="UP000318521">
    <property type="component" value="Unassembled WGS sequence"/>
</dbReference>
<evidence type="ECO:0000259" key="5">
    <source>
        <dbReference type="PROSITE" id="PS50931"/>
    </source>
</evidence>
<name>A0A554A2D5_9BACI</name>
<keyword evidence="7" id="KW-1185">Reference proteome</keyword>
<dbReference type="SUPFAM" id="SSF53850">
    <property type="entry name" value="Periplasmic binding protein-like II"/>
    <property type="match status" value="1"/>
</dbReference>
<accession>A0A554A2D5</accession>
<dbReference type="PANTHER" id="PTHR30419:SF25">
    <property type="entry name" value="HTH-TYPE TRANSCRIPTIONAL REGULATOR YTLI"/>
    <property type="match status" value="1"/>
</dbReference>
<keyword evidence="2" id="KW-0805">Transcription regulation</keyword>
<dbReference type="Pfam" id="PF00126">
    <property type="entry name" value="HTH_1"/>
    <property type="match status" value="1"/>
</dbReference>
<comment type="caution">
    <text evidence="6">The sequence shown here is derived from an EMBL/GenBank/DDBJ whole genome shotgun (WGS) entry which is preliminary data.</text>
</comment>
<dbReference type="PRINTS" id="PR00039">
    <property type="entry name" value="HTHLYSR"/>
</dbReference>
<dbReference type="InterPro" id="IPR036388">
    <property type="entry name" value="WH-like_DNA-bd_sf"/>
</dbReference>
<dbReference type="PANTHER" id="PTHR30419">
    <property type="entry name" value="HTH-TYPE TRANSCRIPTIONAL REGULATOR YBHD"/>
    <property type="match status" value="1"/>
</dbReference>
<dbReference type="InterPro" id="IPR050950">
    <property type="entry name" value="HTH-type_LysR_regulators"/>
</dbReference>
<dbReference type="Gene3D" id="1.10.10.10">
    <property type="entry name" value="Winged helix-like DNA-binding domain superfamily/Winged helix DNA-binding domain"/>
    <property type="match status" value="1"/>
</dbReference>
<proteinExistence type="inferred from homology"/>
<dbReference type="SUPFAM" id="SSF46785">
    <property type="entry name" value="Winged helix' DNA-binding domain"/>
    <property type="match status" value="1"/>
</dbReference>
<dbReference type="InterPro" id="IPR036390">
    <property type="entry name" value="WH_DNA-bd_sf"/>
</dbReference>
<dbReference type="InterPro" id="IPR005119">
    <property type="entry name" value="LysR_subst-bd"/>
</dbReference>
<protein>
    <submittedName>
        <fullName evidence="6">LysR family transcriptional regulator</fullName>
    </submittedName>
</protein>
<dbReference type="PROSITE" id="PS50931">
    <property type="entry name" value="HTH_LYSR"/>
    <property type="match status" value="1"/>
</dbReference>
<dbReference type="Pfam" id="PF03466">
    <property type="entry name" value="LysR_substrate"/>
    <property type="match status" value="1"/>
</dbReference>
<keyword evidence="3" id="KW-0238">DNA-binding</keyword>
<dbReference type="GO" id="GO:0005829">
    <property type="term" value="C:cytosol"/>
    <property type="evidence" value="ECO:0007669"/>
    <property type="project" value="TreeGrafter"/>
</dbReference>
<organism evidence="6 7">
    <name type="scientific">Alkalicoccobacillus porphyridii</name>
    <dbReference type="NCBI Taxonomy" id="2597270"/>
    <lineage>
        <taxon>Bacteria</taxon>
        <taxon>Bacillati</taxon>
        <taxon>Bacillota</taxon>
        <taxon>Bacilli</taxon>
        <taxon>Bacillales</taxon>
        <taxon>Bacillaceae</taxon>
        <taxon>Alkalicoccobacillus</taxon>
    </lineage>
</organism>
<evidence type="ECO:0000313" key="7">
    <source>
        <dbReference type="Proteomes" id="UP000318521"/>
    </source>
</evidence>
<dbReference type="Gene3D" id="3.40.190.290">
    <property type="match status" value="1"/>
</dbReference>
<dbReference type="InterPro" id="IPR000847">
    <property type="entry name" value="LysR_HTH_N"/>
</dbReference>
<dbReference type="CDD" id="cd05466">
    <property type="entry name" value="PBP2_LTTR_substrate"/>
    <property type="match status" value="1"/>
</dbReference>
<feature type="domain" description="HTH lysR-type" evidence="5">
    <location>
        <begin position="1"/>
        <end position="57"/>
    </location>
</feature>
<evidence type="ECO:0000256" key="2">
    <source>
        <dbReference type="ARBA" id="ARBA00023015"/>
    </source>
</evidence>
<reference evidence="6 7" key="1">
    <citation type="submission" date="2019-07" db="EMBL/GenBank/DDBJ databases">
        <authorList>
            <person name="Park Y.J."/>
            <person name="Jeong S.E."/>
            <person name="Jung H.S."/>
        </authorList>
    </citation>
    <scope>NUCLEOTIDE SEQUENCE [LARGE SCALE GENOMIC DNA]</scope>
    <source>
        <strain evidence="7">P16(2019)</strain>
    </source>
</reference>
<sequence>MDLRSIKTFRTIVKHKSFQKAAEELAYAQSTITMQMKKLEQELGVLLIERGKNFQLTEAGRLLNAKGEVLLKDYDILQELMADFIHGESGDIRIGVMEPTASYRMPHVLTPFYEKFPKVNVNIQIQSSRALVEMVKKGEIDLAICTAPDEISTLHFSPLFTEDVALLMQNSHPLANRESVRLEDIEDEMILITTAICPFRRNLEKQMIDKGLKPKYRMEISNMLALKHYVELGYGLAAVPIIAASPPPPGTVLKPLQDFQKELTVGLMRNEEKSYTGNAMTYLIDLFYKELKHQDESLQKK</sequence>
<dbReference type="GO" id="GO:0003677">
    <property type="term" value="F:DNA binding"/>
    <property type="evidence" value="ECO:0007669"/>
    <property type="project" value="UniProtKB-KW"/>
</dbReference>
<gene>
    <name evidence="6" type="ORF">FN960_04910</name>
</gene>
<dbReference type="GO" id="GO:0003700">
    <property type="term" value="F:DNA-binding transcription factor activity"/>
    <property type="evidence" value="ECO:0007669"/>
    <property type="project" value="InterPro"/>
</dbReference>
<keyword evidence="4" id="KW-0804">Transcription</keyword>
<comment type="similarity">
    <text evidence="1">Belongs to the LysR transcriptional regulatory family.</text>
</comment>
<evidence type="ECO:0000256" key="4">
    <source>
        <dbReference type="ARBA" id="ARBA00023163"/>
    </source>
</evidence>
<dbReference type="OrthoDB" id="9785745at2"/>
<evidence type="ECO:0000313" key="6">
    <source>
        <dbReference type="EMBL" id="TSB47852.1"/>
    </source>
</evidence>
<evidence type="ECO:0000256" key="1">
    <source>
        <dbReference type="ARBA" id="ARBA00009437"/>
    </source>
</evidence>
<dbReference type="RefSeq" id="WP_143847466.1">
    <property type="nucleotide sequence ID" value="NZ_VLXZ01000002.1"/>
</dbReference>
<dbReference type="AlphaFoldDB" id="A0A554A2D5"/>
<dbReference type="EMBL" id="VLXZ01000002">
    <property type="protein sequence ID" value="TSB47852.1"/>
    <property type="molecule type" value="Genomic_DNA"/>
</dbReference>